<dbReference type="InterPro" id="IPR007332">
    <property type="entry name" value="DUF411"/>
</dbReference>
<gene>
    <name evidence="2" type="ORF">I4X03_008485</name>
</gene>
<name>A0ABS7SMA1_9BURK</name>
<feature type="chain" id="PRO_5046229917" evidence="1">
    <location>
        <begin position="24"/>
        <end position="147"/>
    </location>
</feature>
<evidence type="ECO:0000313" key="2">
    <source>
        <dbReference type="EMBL" id="MBZ2207296.1"/>
    </source>
</evidence>
<dbReference type="RefSeq" id="WP_223467791.1">
    <property type="nucleotide sequence ID" value="NZ_JAFBIL020000003.1"/>
</dbReference>
<protein>
    <submittedName>
        <fullName evidence="2">DUF411 domain-containing protein</fullName>
    </submittedName>
</protein>
<evidence type="ECO:0000313" key="3">
    <source>
        <dbReference type="Proteomes" id="UP000809349"/>
    </source>
</evidence>
<keyword evidence="3" id="KW-1185">Reference proteome</keyword>
<sequence>MSSNILSRAVLAAALGFPLAASAALPIIEVYKSAQCGCCTEWVKHLKANGFSVKPVNVENPSDYRAKGGIPDQLGSCHTGMVKGYAIEGHVPAADIKRLLAEKPKARGLAVPAMPMGSPGMEGPRNDPYDVLLVGTDGKITVYKHYN</sequence>
<dbReference type="Proteomes" id="UP000809349">
    <property type="component" value="Unassembled WGS sequence"/>
</dbReference>
<accession>A0ABS7SMA1</accession>
<organism evidence="2 3">
    <name type="scientific">Massilia soli</name>
    <dbReference type="NCBI Taxonomy" id="2792854"/>
    <lineage>
        <taxon>Bacteria</taxon>
        <taxon>Pseudomonadati</taxon>
        <taxon>Pseudomonadota</taxon>
        <taxon>Betaproteobacteria</taxon>
        <taxon>Burkholderiales</taxon>
        <taxon>Oxalobacteraceae</taxon>
        <taxon>Telluria group</taxon>
        <taxon>Massilia</taxon>
    </lineage>
</organism>
<proteinExistence type="predicted"/>
<evidence type="ECO:0000256" key="1">
    <source>
        <dbReference type="SAM" id="SignalP"/>
    </source>
</evidence>
<comment type="caution">
    <text evidence="2">The sequence shown here is derived from an EMBL/GenBank/DDBJ whole genome shotgun (WGS) entry which is preliminary data.</text>
</comment>
<dbReference type="Pfam" id="PF04214">
    <property type="entry name" value="DUF411"/>
    <property type="match status" value="1"/>
</dbReference>
<reference evidence="2 3" key="1">
    <citation type="submission" date="2021-08" db="EMBL/GenBank/DDBJ databases">
        <title>Massilia sp. R798.</title>
        <authorList>
            <person name="Baek J.H."/>
            <person name="Jung H.S."/>
            <person name="Kim K.R."/>
            <person name="Jeon C.O."/>
        </authorList>
    </citation>
    <scope>NUCLEOTIDE SEQUENCE [LARGE SCALE GENOMIC DNA]</scope>
    <source>
        <strain evidence="2 3">R798</strain>
    </source>
</reference>
<dbReference type="EMBL" id="JAFBIL020000003">
    <property type="protein sequence ID" value="MBZ2207296.1"/>
    <property type="molecule type" value="Genomic_DNA"/>
</dbReference>
<keyword evidence="1" id="KW-0732">Signal</keyword>
<feature type="signal peptide" evidence="1">
    <location>
        <begin position="1"/>
        <end position="23"/>
    </location>
</feature>